<reference evidence="8 9" key="1">
    <citation type="submission" date="2019-05" db="EMBL/GenBank/DDBJ databases">
        <authorList>
            <person name="Pankratov T."/>
            <person name="Grouzdev D."/>
        </authorList>
    </citation>
    <scope>NUCLEOTIDE SEQUENCE [LARGE SCALE GENOMIC DNA]</scope>
    <source>
        <strain evidence="8 9">KEBCLARHB70R</strain>
    </source>
</reference>
<dbReference type="Pfam" id="PF13860">
    <property type="entry name" value="FlgD_ig"/>
    <property type="match status" value="1"/>
</dbReference>
<dbReference type="InterPro" id="IPR025965">
    <property type="entry name" value="FlgD/Vpr_Ig-like"/>
</dbReference>
<keyword evidence="3 5" id="KW-1005">Bacterial flagellum biogenesis</keyword>
<dbReference type="InterPro" id="IPR025963">
    <property type="entry name" value="FLgD_Tudor"/>
</dbReference>
<comment type="caution">
    <text evidence="8">The sequence shown here is derived from an EMBL/GenBank/DDBJ whole genome shotgun (WGS) entry which is preliminary data.</text>
</comment>
<evidence type="ECO:0000256" key="1">
    <source>
        <dbReference type="ARBA" id="ARBA00010577"/>
    </source>
</evidence>
<keyword evidence="9" id="KW-1185">Reference proteome</keyword>
<keyword evidence="8" id="KW-0969">Cilium</keyword>
<dbReference type="Pfam" id="PF13861">
    <property type="entry name" value="FLgD_tudor"/>
    <property type="match status" value="1"/>
</dbReference>
<dbReference type="GO" id="GO:0044781">
    <property type="term" value="P:bacterial-type flagellum organization"/>
    <property type="evidence" value="ECO:0007669"/>
    <property type="project" value="UniProtKB-UniRule"/>
</dbReference>
<dbReference type="Pfam" id="PF03963">
    <property type="entry name" value="FlgD"/>
    <property type="match status" value="1"/>
</dbReference>
<comment type="function">
    <text evidence="4 5">Required for flagellar hook formation. May act as a scaffolding protein.</text>
</comment>
<keyword evidence="8" id="KW-0966">Cell projection</keyword>
<evidence type="ECO:0000256" key="2">
    <source>
        <dbReference type="ARBA" id="ARBA00016013"/>
    </source>
</evidence>
<name>A0A5R9J578_9PROT</name>
<feature type="domain" description="FlgD Tudor-like" evidence="7">
    <location>
        <begin position="105"/>
        <end position="236"/>
    </location>
</feature>
<evidence type="ECO:0000256" key="5">
    <source>
        <dbReference type="RuleBase" id="RU362076"/>
    </source>
</evidence>
<feature type="domain" description="FlgD/Vpr Ig-like" evidence="6">
    <location>
        <begin position="133"/>
        <end position="194"/>
    </location>
</feature>
<gene>
    <name evidence="8" type="ORF">FE263_21675</name>
</gene>
<dbReference type="OrthoDB" id="9785233at2"/>
<evidence type="ECO:0000256" key="3">
    <source>
        <dbReference type="ARBA" id="ARBA00022795"/>
    </source>
</evidence>
<organism evidence="8 9">
    <name type="scientific">Lichenicoccus roseus</name>
    <dbReference type="NCBI Taxonomy" id="2683649"/>
    <lineage>
        <taxon>Bacteria</taxon>
        <taxon>Pseudomonadati</taxon>
        <taxon>Pseudomonadota</taxon>
        <taxon>Alphaproteobacteria</taxon>
        <taxon>Acetobacterales</taxon>
        <taxon>Acetobacteraceae</taxon>
        <taxon>Lichenicoccus</taxon>
    </lineage>
</organism>
<evidence type="ECO:0000256" key="4">
    <source>
        <dbReference type="ARBA" id="ARBA00024746"/>
    </source>
</evidence>
<dbReference type="RefSeq" id="WP_138328136.1">
    <property type="nucleotide sequence ID" value="NZ_VCDI01000017.1"/>
</dbReference>
<evidence type="ECO:0000313" key="9">
    <source>
        <dbReference type="Proteomes" id="UP000305654"/>
    </source>
</evidence>
<evidence type="ECO:0000313" key="8">
    <source>
        <dbReference type="EMBL" id="TLU70496.1"/>
    </source>
</evidence>
<dbReference type="AlphaFoldDB" id="A0A5R9J578"/>
<dbReference type="Gene3D" id="2.30.30.910">
    <property type="match status" value="1"/>
</dbReference>
<dbReference type="Proteomes" id="UP000305654">
    <property type="component" value="Unassembled WGS sequence"/>
</dbReference>
<accession>A0A5R9J578</accession>
<comment type="similarity">
    <text evidence="1 5">Belongs to the FlgD family.</text>
</comment>
<evidence type="ECO:0000259" key="7">
    <source>
        <dbReference type="Pfam" id="PF13861"/>
    </source>
</evidence>
<dbReference type="InterPro" id="IPR005648">
    <property type="entry name" value="FlgD"/>
</dbReference>
<dbReference type="Gene3D" id="2.60.40.4070">
    <property type="match status" value="1"/>
</dbReference>
<protein>
    <recommendedName>
        <fullName evidence="2 5">Basal-body rod modification protein FlgD</fullName>
    </recommendedName>
</protein>
<dbReference type="EMBL" id="VCDI01000017">
    <property type="protein sequence ID" value="TLU70496.1"/>
    <property type="molecule type" value="Genomic_DNA"/>
</dbReference>
<sequence>MSGSISNPTSLLSAASQAAKTNALAASSNASAASASSSSSALSSIADNFNSFLTMLTTQLQNQDPSSPTDADQFTSEIATFAGVQQQVNTNTNLNQLISITQSGQVVSGSSLVGQQASATSAQMPLQSGIGNIKFNTTNAEPVAIAVTDASGNLVRSVQETSSAGSNSWTWDGKDNSGNMMPDGAYGVAVETQDAAGNPLAVPFSVKGTITSVSKAASGDVMLNMGTESVDMNTVTGIGTSA</sequence>
<evidence type="ECO:0000259" key="6">
    <source>
        <dbReference type="Pfam" id="PF13860"/>
    </source>
</evidence>
<keyword evidence="8" id="KW-0282">Flagellum</keyword>
<proteinExistence type="inferred from homology"/>